<organism evidence="3 4">
    <name type="scientific">Kitasatospora aburaviensis</name>
    <dbReference type="NCBI Taxonomy" id="67265"/>
    <lineage>
        <taxon>Bacteria</taxon>
        <taxon>Bacillati</taxon>
        <taxon>Actinomycetota</taxon>
        <taxon>Actinomycetes</taxon>
        <taxon>Kitasatosporales</taxon>
        <taxon>Streptomycetaceae</taxon>
        <taxon>Kitasatospora</taxon>
    </lineage>
</organism>
<dbReference type="PANTHER" id="PTHR40446:SF2">
    <property type="entry name" value="N-ACETYLGLUCOSAMINE-1-PHOSPHODIESTER ALPHA-N-ACETYLGLUCOSAMINIDASE"/>
    <property type="match status" value="1"/>
</dbReference>
<sequence>MRSVTSAAAASALVSLALGSGPMAHPAVAAPAEAGSAVVREQVAPGVRYEAFTVPTSQGSTRVHVVTADLERPGVAADLLYPGAVAARKTVSRMGEEAGAVAAINGDFFNITEEQHPGVPATGAASGPSVLNGRPLKGAVPEGQRYGRTRPLGDTGEGVFDEDVFGVGVDGRARMDRLVLHGHIRTPRSELVLGGLNQYALPVDSIGAFTSQWGEVSRARAACGTDDDRAAPCTDDTYEVTVRHGRIATVSDTPGTGPVDPDTTVLLGREAGARALRGLAPGTPAAVDYRLAPRGPVPFAFALGAYPLIRDHRLVPGLDDATAEPRTAIGIAHGGHTLRLLSTDGRVGTSTGLTLGELAGVLRSLGCADASYLDGGGSATIATRAPATGRAVVRNNLHHDQERPVPNGIAIFSTRR</sequence>
<keyword evidence="1" id="KW-0732">Signal</keyword>
<comment type="caution">
    <text evidence="3">The sequence shown here is derived from an EMBL/GenBank/DDBJ whole genome shotgun (WGS) entry which is preliminary data.</text>
</comment>
<dbReference type="Proteomes" id="UP001596067">
    <property type="component" value="Unassembled WGS sequence"/>
</dbReference>
<name>A0ABW1EZV8_9ACTN</name>
<dbReference type="InterPro" id="IPR018711">
    <property type="entry name" value="NAGPA"/>
</dbReference>
<dbReference type="EMBL" id="JBHSOD010000026">
    <property type="protein sequence ID" value="MFC5887385.1"/>
    <property type="molecule type" value="Genomic_DNA"/>
</dbReference>
<gene>
    <name evidence="3" type="ORF">ACFP0N_20660</name>
</gene>
<protein>
    <submittedName>
        <fullName evidence="3">Phosphodiester glycosidase family protein</fullName>
    </submittedName>
</protein>
<keyword evidence="4" id="KW-1185">Reference proteome</keyword>
<feature type="domain" description="Phosphodiester glycosidase" evidence="2">
    <location>
        <begin position="239"/>
        <end position="412"/>
    </location>
</feature>
<keyword evidence="3" id="KW-0378">Hydrolase</keyword>
<proteinExistence type="predicted"/>
<keyword evidence="3" id="KW-0326">Glycosidase</keyword>
<feature type="chain" id="PRO_5045692794" evidence="1">
    <location>
        <begin position="30"/>
        <end position="416"/>
    </location>
</feature>
<evidence type="ECO:0000256" key="1">
    <source>
        <dbReference type="SAM" id="SignalP"/>
    </source>
</evidence>
<feature type="signal peptide" evidence="1">
    <location>
        <begin position="1"/>
        <end position="29"/>
    </location>
</feature>
<dbReference type="PANTHER" id="PTHR40446">
    <property type="entry name" value="N-ACETYLGLUCOSAMINE-1-PHOSPHODIESTER ALPHA-N-ACETYLGLUCOSAMINIDASE"/>
    <property type="match status" value="1"/>
</dbReference>
<dbReference type="GO" id="GO:0016798">
    <property type="term" value="F:hydrolase activity, acting on glycosyl bonds"/>
    <property type="evidence" value="ECO:0007669"/>
    <property type="project" value="UniProtKB-KW"/>
</dbReference>
<evidence type="ECO:0000259" key="2">
    <source>
        <dbReference type="Pfam" id="PF09992"/>
    </source>
</evidence>
<evidence type="ECO:0000313" key="3">
    <source>
        <dbReference type="EMBL" id="MFC5887385.1"/>
    </source>
</evidence>
<reference evidence="4" key="1">
    <citation type="journal article" date="2019" name="Int. J. Syst. Evol. Microbiol.">
        <title>The Global Catalogue of Microorganisms (GCM) 10K type strain sequencing project: providing services to taxonomists for standard genome sequencing and annotation.</title>
        <authorList>
            <consortium name="The Broad Institute Genomics Platform"/>
            <consortium name="The Broad Institute Genome Sequencing Center for Infectious Disease"/>
            <person name="Wu L."/>
            <person name="Ma J."/>
        </authorList>
    </citation>
    <scope>NUCLEOTIDE SEQUENCE [LARGE SCALE GENOMIC DNA]</scope>
    <source>
        <strain evidence="4">CGMCC 4.1469</strain>
    </source>
</reference>
<accession>A0ABW1EZV8</accession>
<evidence type="ECO:0000313" key="4">
    <source>
        <dbReference type="Proteomes" id="UP001596067"/>
    </source>
</evidence>
<dbReference type="Pfam" id="PF09992">
    <property type="entry name" value="NAGPA"/>
    <property type="match status" value="1"/>
</dbReference>
<dbReference type="RefSeq" id="WP_345328689.1">
    <property type="nucleotide sequence ID" value="NZ_BAAAVH010000056.1"/>
</dbReference>